<dbReference type="Proteomes" id="UP000249688">
    <property type="component" value="Unassembled WGS sequence"/>
</dbReference>
<protein>
    <submittedName>
        <fullName evidence="2">DNA-binding MarR family transcriptional regulator</fullName>
    </submittedName>
</protein>
<evidence type="ECO:0000313" key="3">
    <source>
        <dbReference type="Proteomes" id="UP000249688"/>
    </source>
</evidence>
<dbReference type="PANTHER" id="PTHR33164">
    <property type="entry name" value="TRANSCRIPTIONAL REGULATOR, MARR FAMILY"/>
    <property type="match status" value="1"/>
</dbReference>
<name>A0A2W7IE63_9PROT</name>
<dbReference type="EMBL" id="QKYU01000012">
    <property type="protein sequence ID" value="PZW45035.1"/>
    <property type="molecule type" value="Genomic_DNA"/>
</dbReference>
<dbReference type="InterPro" id="IPR036388">
    <property type="entry name" value="WH-like_DNA-bd_sf"/>
</dbReference>
<evidence type="ECO:0000313" key="2">
    <source>
        <dbReference type="EMBL" id="PZW45035.1"/>
    </source>
</evidence>
<dbReference type="InterPro" id="IPR000835">
    <property type="entry name" value="HTH_MarR-typ"/>
</dbReference>
<dbReference type="AlphaFoldDB" id="A0A2W7IE63"/>
<comment type="caution">
    <text evidence="2">The sequence shown here is derived from an EMBL/GenBank/DDBJ whole genome shotgun (WGS) entry which is preliminary data.</text>
</comment>
<reference evidence="2 3" key="1">
    <citation type="submission" date="2018-06" db="EMBL/GenBank/DDBJ databases">
        <title>Genomic Encyclopedia of Archaeal and Bacterial Type Strains, Phase II (KMG-II): from individual species to whole genera.</title>
        <authorList>
            <person name="Goeker M."/>
        </authorList>
    </citation>
    <scope>NUCLEOTIDE SEQUENCE [LARGE SCALE GENOMIC DNA]</scope>
    <source>
        <strain evidence="2 3">DSM 24525</strain>
    </source>
</reference>
<dbReference type="SMART" id="SM00347">
    <property type="entry name" value="HTH_MARR"/>
    <property type="match status" value="1"/>
</dbReference>
<sequence length="157" mass="17325">MQAPTLSSADAPALSRLLLLVSLAAKPFARVHEHRWGISLPEWRVLLSVRDQPGISGSELAQELGLDKMAISRAVRVLERGGYLSRKTAPGDIRRQALRLTVQGEELCAAMSPHDRALDMHLLRDLAPSEAEQFMQMLDRLVAAARSQRGQRSPSEP</sequence>
<dbReference type="PROSITE" id="PS50995">
    <property type="entry name" value="HTH_MARR_2"/>
    <property type="match status" value="1"/>
</dbReference>
<dbReference type="GO" id="GO:0003700">
    <property type="term" value="F:DNA-binding transcription factor activity"/>
    <property type="evidence" value="ECO:0007669"/>
    <property type="project" value="InterPro"/>
</dbReference>
<dbReference type="GO" id="GO:0006950">
    <property type="term" value="P:response to stress"/>
    <property type="evidence" value="ECO:0007669"/>
    <property type="project" value="TreeGrafter"/>
</dbReference>
<dbReference type="GO" id="GO:0003677">
    <property type="term" value="F:DNA binding"/>
    <property type="evidence" value="ECO:0007669"/>
    <property type="project" value="UniProtKB-KW"/>
</dbReference>
<keyword evidence="3" id="KW-1185">Reference proteome</keyword>
<organism evidence="2 3">
    <name type="scientific">Humitalea rosea</name>
    <dbReference type="NCBI Taxonomy" id="990373"/>
    <lineage>
        <taxon>Bacteria</taxon>
        <taxon>Pseudomonadati</taxon>
        <taxon>Pseudomonadota</taxon>
        <taxon>Alphaproteobacteria</taxon>
        <taxon>Acetobacterales</taxon>
        <taxon>Roseomonadaceae</taxon>
        <taxon>Humitalea</taxon>
    </lineage>
</organism>
<dbReference type="InterPro" id="IPR036390">
    <property type="entry name" value="WH_DNA-bd_sf"/>
</dbReference>
<evidence type="ECO:0000259" key="1">
    <source>
        <dbReference type="PROSITE" id="PS50995"/>
    </source>
</evidence>
<keyword evidence="2" id="KW-0238">DNA-binding</keyword>
<proteinExistence type="predicted"/>
<accession>A0A2W7IE63</accession>
<gene>
    <name evidence="2" type="ORF">C8P66_11250</name>
</gene>
<feature type="domain" description="HTH marR-type" evidence="1">
    <location>
        <begin position="11"/>
        <end position="143"/>
    </location>
</feature>
<dbReference type="PANTHER" id="PTHR33164:SF43">
    <property type="entry name" value="HTH-TYPE TRANSCRIPTIONAL REPRESSOR YETL"/>
    <property type="match status" value="1"/>
</dbReference>
<dbReference type="SUPFAM" id="SSF46785">
    <property type="entry name" value="Winged helix' DNA-binding domain"/>
    <property type="match status" value="1"/>
</dbReference>
<dbReference type="Gene3D" id="1.10.10.10">
    <property type="entry name" value="Winged helix-like DNA-binding domain superfamily/Winged helix DNA-binding domain"/>
    <property type="match status" value="1"/>
</dbReference>
<dbReference type="PRINTS" id="PR00598">
    <property type="entry name" value="HTHMARR"/>
</dbReference>
<dbReference type="Pfam" id="PF12802">
    <property type="entry name" value="MarR_2"/>
    <property type="match status" value="1"/>
</dbReference>
<dbReference type="InterPro" id="IPR039422">
    <property type="entry name" value="MarR/SlyA-like"/>
</dbReference>